<comment type="caution">
    <text evidence="1">The sequence shown here is derived from an EMBL/GenBank/DDBJ whole genome shotgun (WGS) entry which is preliminary data.</text>
</comment>
<dbReference type="AlphaFoldDB" id="A0A5A9W0U1"/>
<dbReference type="OrthoDB" id="9204516at2"/>
<evidence type="ECO:0000313" key="2">
    <source>
        <dbReference type="Proteomes" id="UP000325302"/>
    </source>
</evidence>
<name>A0A5A9W0U1_9GAMM</name>
<dbReference type="RefSeq" id="WP_149391697.1">
    <property type="nucleotide sequence ID" value="NZ_SMRS01000009.1"/>
</dbReference>
<proteinExistence type="predicted"/>
<dbReference type="Pfam" id="PF04222">
    <property type="entry name" value="DUF416"/>
    <property type="match status" value="1"/>
</dbReference>
<reference evidence="1 2" key="1">
    <citation type="submission" date="2019-03" db="EMBL/GenBank/DDBJ databases">
        <title>Nitrincola sp. nov. isolated from an Indian soda lake.</title>
        <authorList>
            <person name="Joshi A."/>
            <person name="Thite S.V."/>
            <person name="Joseph N."/>
            <person name="Dhotre D."/>
            <person name="Moorthy M."/>
            <person name="Shouche Y.S."/>
        </authorList>
    </citation>
    <scope>NUCLEOTIDE SEQUENCE [LARGE SCALE GENOMIC DNA]</scope>
    <source>
        <strain evidence="1 2">MEB193</strain>
    </source>
</reference>
<sequence>MQALKKQLESLKPWQLNAFSAAFSERMLPNFTLFSKLLKFGDAQKVRQIMDGVWNHLSGTGAKMNFEVQLDVVEGNMPSLDDFDLYGAMPALDAVVALYSTLLCILEGDVDDAFSVANLSKESVATFIEVNLADPQMSDVDLMRFIANHELMQEEDAFREDVLERLLSTEHPTPAMIADLRRLAHNEGFSNIGISDDEE</sequence>
<dbReference type="Proteomes" id="UP000325302">
    <property type="component" value="Unassembled WGS sequence"/>
</dbReference>
<dbReference type="Gene3D" id="1.20.1590.10">
    <property type="entry name" value="YP_001051499.1 domain like"/>
    <property type="match status" value="1"/>
</dbReference>
<dbReference type="EMBL" id="SMRS01000009">
    <property type="protein sequence ID" value="KAA0873738.1"/>
    <property type="molecule type" value="Genomic_DNA"/>
</dbReference>
<organism evidence="1 2">
    <name type="scientific">Nitrincola tapanii</name>
    <dbReference type="NCBI Taxonomy" id="1708751"/>
    <lineage>
        <taxon>Bacteria</taxon>
        <taxon>Pseudomonadati</taxon>
        <taxon>Pseudomonadota</taxon>
        <taxon>Gammaproteobacteria</taxon>
        <taxon>Oceanospirillales</taxon>
        <taxon>Oceanospirillaceae</taxon>
        <taxon>Nitrincola</taxon>
    </lineage>
</organism>
<dbReference type="InterPro" id="IPR007338">
    <property type="entry name" value="DUF416"/>
</dbReference>
<dbReference type="InterPro" id="IPR023381">
    <property type="entry name" value="YP001051499.1-like_dom_sf"/>
</dbReference>
<gene>
    <name evidence="1" type="ORF">E1H14_11855</name>
</gene>
<evidence type="ECO:0000313" key="1">
    <source>
        <dbReference type="EMBL" id="KAA0873738.1"/>
    </source>
</evidence>
<protein>
    <submittedName>
        <fullName evidence="1">DUF416 family protein</fullName>
    </submittedName>
</protein>
<accession>A0A5A9W0U1</accession>
<keyword evidence="2" id="KW-1185">Reference proteome</keyword>